<dbReference type="Proteomes" id="UP001396898">
    <property type="component" value="Unassembled WGS sequence"/>
</dbReference>
<comment type="similarity">
    <text evidence="2">Belongs to the FAD-binding monooxygenase family.</text>
</comment>
<dbReference type="SUPFAM" id="SSF53271">
    <property type="entry name" value="PRTase-like"/>
    <property type="match status" value="1"/>
</dbReference>
<dbReference type="InterPro" id="IPR029063">
    <property type="entry name" value="SAM-dependent_MTases_sf"/>
</dbReference>
<keyword evidence="6" id="KW-0560">Oxidoreductase</keyword>
<dbReference type="PANTHER" id="PTHR43098:SF2">
    <property type="entry name" value="FAD-BINDING MONOOXYGENASE AUSB-RELATED"/>
    <property type="match status" value="1"/>
</dbReference>
<dbReference type="Gene3D" id="3.40.50.2020">
    <property type="match status" value="1"/>
</dbReference>
<comment type="caution">
    <text evidence="8">The sequence shown here is derived from an EMBL/GenBank/DDBJ whole genome shotgun (WGS) entry which is preliminary data.</text>
</comment>
<dbReference type="SUPFAM" id="SSF53335">
    <property type="entry name" value="S-adenosyl-L-methionine-dependent methyltransferases"/>
    <property type="match status" value="1"/>
</dbReference>
<dbReference type="Pfam" id="PF13450">
    <property type="entry name" value="NAD_binding_8"/>
    <property type="match status" value="1"/>
</dbReference>
<evidence type="ECO:0000256" key="5">
    <source>
        <dbReference type="ARBA" id="ARBA00022857"/>
    </source>
</evidence>
<evidence type="ECO:0000256" key="6">
    <source>
        <dbReference type="ARBA" id="ARBA00023002"/>
    </source>
</evidence>
<keyword evidence="9" id="KW-1185">Reference proteome</keyword>
<dbReference type="CDD" id="cd06223">
    <property type="entry name" value="PRTases_typeI"/>
    <property type="match status" value="1"/>
</dbReference>
<name>A0ABR1R1V8_9PEZI</name>
<comment type="cofactor">
    <cofactor evidence="1">
        <name>FAD</name>
        <dbReference type="ChEBI" id="CHEBI:57692"/>
    </cofactor>
</comment>
<proteinExistence type="inferred from homology"/>
<dbReference type="InterPro" id="IPR000836">
    <property type="entry name" value="PRTase_dom"/>
</dbReference>
<reference evidence="8 9" key="1">
    <citation type="submission" date="2023-01" db="EMBL/GenBank/DDBJ databases">
        <title>Analysis of 21 Apiospora genomes using comparative genomics revels a genus with tremendous synthesis potential of carbohydrate active enzymes and secondary metabolites.</title>
        <authorList>
            <person name="Sorensen T."/>
        </authorList>
    </citation>
    <scope>NUCLEOTIDE SEQUENCE [LARGE SCALE GENOMIC DNA]</scope>
    <source>
        <strain evidence="8 9">CBS 20057</strain>
    </source>
</reference>
<gene>
    <name evidence="8" type="ORF">PG991_015482</name>
</gene>
<accession>A0ABR1R1V8</accession>
<organism evidence="8 9">
    <name type="scientific">Apiospora marii</name>
    <dbReference type="NCBI Taxonomy" id="335849"/>
    <lineage>
        <taxon>Eukaryota</taxon>
        <taxon>Fungi</taxon>
        <taxon>Dikarya</taxon>
        <taxon>Ascomycota</taxon>
        <taxon>Pezizomycotina</taxon>
        <taxon>Sordariomycetes</taxon>
        <taxon>Xylariomycetidae</taxon>
        <taxon>Amphisphaeriales</taxon>
        <taxon>Apiosporaceae</taxon>
        <taxon>Apiospora</taxon>
    </lineage>
</organism>
<sequence length="977" mass="107836">MGSVPVDISTREKYLIENAKRAAAADNFAKRIDVQKDSSLHDLLRDPWADYAALAQQEPWLKDGSHTKFVVFGAGHAGLIHAYHLIKAGFDTKDIVLVDNAGGWGGTWYWNRYPGLQCDVEGYCYLPLLEESGFVPTHRYSHGEEIRQNAEHIAAKFGLQGMFCTTFVGATWNDSEARWDIKLRRNLGPDYEHLNGEFAISAQFIINTTGVLANMSIPALPGIEEFRKEKKLFHAARWDYEYTGGSYKDPKMTKLQDKVVGIVGTAATAVQAVPELAKWAKHLYVFQRTPIYVGPHQDSETTPGLWAKVTKGGQPGWQHERQENLSLFFTDDASVTPDMNLVDDERSRYPSLSGIWGSRRAQDLSGKDQAAEHTEWMLQREAPHAARLREHIRRTVRDPATAEKLTPWYPGWCKRPAFHNAYLQAFDRPNVTLVDTDGRGVEAYTRQGVVVGRDEYPLDALVLATGFEIAGTGQSPTAAAHAYCRGRGGRDLDDKWGGLDFGTLLGVCTHGFPNLFFSVGANSGANANMTAVYTSQARMTAHLVAAATARSVDDPARTVVEATVEGERGWVDECLGLATWYVPLLTTCPPTYFTGYRNGPPDEKTMAVARRKLPYPGGPVGFDEAALQQKAGGPNSPLDQRLSDAQYSDGFDSISQGAGRSTYRDFIIPQLTEVLMPLLRSRDRVSVLEIGPGPESVLGYLPGSVRQKITRYTAFERNELFATRLESMLGQAPRSSSAPLPALEVPPLIHRGPFLLDGDATSSPALKYEREEKFDLILFCHSMYGMQPQQRYIEKALGMLVPLPARGLVVVFHREETLDIGDLVCHRTASFPEAFLSIADEDKALNAFAAFVTGLSIPDGTAMGRAIRSEWRKVCRDLGRHEDRTHQGKLVYSTPEVMKVFTQHAIALPELIARVPTVEGDRRPSSWVGEEAEKNSHGPDRDAIARGGSVMVIDDVLASGRSLCAVLQLLTGEAGID</sequence>
<dbReference type="Gene3D" id="3.50.50.60">
    <property type="entry name" value="FAD/NAD(P)-binding domain"/>
    <property type="match status" value="2"/>
</dbReference>
<evidence type="ECO:0000256" key="3">
    <source>
        <dbReference type="ARBA" id="ARBA00022630"/>
    </source>
</evidence>
<dbReference type="Gene3D" id="3.40.50.150">
    <property type="entry name" value="Vaccinia Virus protein VP39"/>
    <property type="match status" value="1"/>
</dbReference>
<evidence type="ECO:0000256" key="4">
    <source>
        <dbReference type="ARBA" id="ARBA00022827"/>
    </source>
</evidence>
<protein>
    <recommendedName>
        <fullName evidence="10">FAD/NAD(P)-binding domain-containing protein</fullName>
    </recommendedName>
</protein>
<evidence type="ECO:0000256" key="1">
    <source>
        <dbReference type="ARBA" id="ARBA00001974"/>
    </source>
</evidence>
<dbReference type="InterPro" id="IPR029057">
    <property type="entry name" value="PRTase-like"/>
</dbReference>
<feature type="compositionally biased region" description="Basic and acidic residues" evidence="7">
    <location>
        <begin position="931"/>
        <end position="943"/>
    </location>
</feature>
<evidence type="ECO:0000313" key="9">
    <source>
        <dbReference type="Proteomes" id="UP001396898"/>
    </source>
</evidence>
<dbReference type="EMBL" id="JAQQWI010000022">
    <property type="protein sequence ID" value="KAK7996015.1"/>
    <property type="molecule type" value="Genomic_DNA"/>
</dbReference>
<keyword evidence="3" id="KW-0285">Flavoprotein</keyword>
<evidence type="ECO:0000313" key="8">
    <source>
        <dbReference type="EMBL" id="KAK7996015.1"/>
    </source>
</evidence>
<dbReference type="PANTHER" id="PTHR43098">
    <property type="entry name" value="L-ORNITHINE N(5)-MONOOXYGENASE-RELATED"/>
    <property type="match status" value="1"/>
</dbReference>
<dbReference type="InterPro" id="IPR036188">
    <property type="entry name" value="FAD/NAD-bd_sf"/>
</dbReference>
<dbReference type="InterPro" id="IPR050775">
    <property type="entry name" value="FAD-binding_Monooxygenases"/>
</dbReference>
<evidence type="ECO:0000256" key="2">
    <source>
        <dbReference type="ARBA" id="ARBA00010139"/>
    </source>
</evidence>
<dbReference type="SUPFAM" id="SSF51905">
    <property type="entry name" value="FAD/NAD(P)-binding domain"/>
    <property type="match status" value="2"/>
</dbReference>
<feature type="region of interest" description="Disordered" evidence="7">
    <location>
        <begin position="921"/>
        <end position="943"/>
    </location>
</feature>
<keyword evidence="5" id="KW-0521">NADP</keyword>
<evidence type="ECO:0000256" key="7">
    <source>
        <dbReference type="SAM" id="MobiDB-lite"/>
    </source>
</evidence>
<evidence type="ECO:0008006" key="10">
    <source>
        <dbReference type="Google" id="ProtNLM"/>
    </source>
</evidence>
<keyword evidence="4" id="KW-0274">FAD</keyword>